<sequence length="200" mass="21269">MEAALPDDEPARMNGEDDDGHRRWGSDGGDVMPRTMSPAHRCDAGGGGGAADSAREEEGPTGEIPARRMERPARHGGVPAKYGRRRGLDGEEDGVPVPGEVVATSAGTQETRQRRPEAEQWRQRHCCQRGCTSGGLRGKWRAGWGRGGDCDAERGDGTAGRCADAAAGAAGFCQRRRRERRSATVWLGSSGRGKTEGEGD</sequence>
<dbReference type="EMBL" id="DP000011">
    <property type="protein sequence ID" value="ABA98348.1"/>
    <property type="molecule type" value="Genomic_DNA"/>
</dbReference>
<reference evidence="2" key="3">
    <citation type="submission" date="2006-01" db="EMBL/GenBank/DDBJ databases">
        <authorList>
            <person name="Buell R."/>
        </authorList>
    </citation>
    <scope>NUCLEOTIDE SEQUENCE</scope>
</reference>
<feature type="region of interest" description="Disordered" evidence="1">
    <location>
        <begin position="173"/>
        <end position="200"/>
    </location>
</feature>
<reference evidence="2" key="2">
    <citation type="submission" date="2005-04" db="EMBL/GenBank/DDBJ databases">
        <authorList>
            <person name="Buell C.R."/>
            <person name="Wing R.A."/>
            <person name="McCombie W.A."/>
            <person name="Ouyang S."/>
        </authorList>
    </citation>
    <scope>NUCLEOTIDE SEQUENCE</scope>
</reference>
<name>Q2QRP0_ORYSJ</name>
<gene>
    <name evidence="2" type="ordered locus">LOC_Os12g26910</name>
</gene>
<feature type="compositionally biased region" description="Basic and acidic residues" evidence="1">
    <location>
        <begin position="111"/>
        <end position="122"/>
    </location>
</feature>
<dbReference type="AlphaFoldDB" id="Q2QRP0"/>
<protein>
    <recommendedName>
        <fullName evidence="3">BKRF1 encodes EBNA-1 protein-like</fullName>
    </recommendedName>
</protein>
<proteinExistence type="predicted"/>
<reference evidence="2" key="1">
    <citation type="journal article" date="2005" name="BMC Biol.">
        <title>The sequence of rice chromosomes 11 and 12, rich in disease resistance genes and recent gene duplications.</title>
        <authorList>
            <consortium name="The rice chromosomes 11 and 12 sequencing consortia"/>
        </authorList>
    </citation>
    <scope>NUCLEOTIDE SEQUENCE [LARGE SCALE GENOMIC DNA]</scope>
</reference>
<feature type="compositionally biased region" description="Basic and acidic residues" evidence="1">
    <location>
        <begin position="9"/>
        <end position="25"/>
    </location>
</feature>
<evidence type="ECO:0000313" key="2">
    <source>
        <dbReference type="EMBL" id="ABA98348.1"/>
    </source>
</evidence>
<feature type="region of interest" description="Disordered" evidence="1">
    <location>
        <begin position="1"/>
        <end position="123"/>
    </location>
</feature>
<evidence type="ECO:0008006" key="3">
    <source>
        <dbReference type="Google" id="ProtNLM"/>
    </source>
</evidence>
<organism evidence="2">
    <name type="scientific">Oryza sativa subsp. japonica</name>
    <name type="common">Rice</name>
    <dbReference type="NCBI Taxonomy" id="39947"/>
    <lineage>
        <taxon>Eukaryota</taxon>
        <taxon>Viridiplantae</taxon>
        <taxon>Streptophyta</taxon>
        <taxon>Embryophyta</taxon>
        <taxon>Tracheophyta</taxon>
        <taxon>Spermatophyta</taxon>
        <taxon>Magnoliopsida</taxon>
        <taxon>Liliopsida</taxon>
        <taxon>Poales</taxon>
        <taxon>Poaceae</taxon>
        <taxon>BOP clade</taxon>
        <taxon>Oryzoideae</taxon>
        <taxon>Oryzeae</taxon>
        <taxon>Oryzinae</taxon>
        <taxon>Oryza</taxon>
        <taxon>Oryza sativa</taxon>
    </lineage>
</organism>
<accession>Q2QRP0</accession>
<evidence type="ECO:0000256" key="1">
    <source>
        <dbReference type="SAM" id="MobiDB-lite"/>
    </source>
</evidence>